<evidence type="ECO:0000256" key="11">
    <source>
        <dbReference type="SAM" id="Phobius"/>
    </source>
</evidence>
<feature type="transmembrane region" description="Helical" evidence="11">
    <location>
        <begin position="99"/>
        <end position="118"/>
    </location>
</feature>
<dbReference type="AlphaFoldDB" id="A0A166F3Q4"/>
<evidence type="ECO:0000256" key="6">
    <source>
        <dbReference type="ARBA" id="ARBA00022692"/>
    </source>
</evidence>
<feature type="transmembrane region" description="Helical" evidence="11">
    <location>
        <begin position="130"/>
        <end position="154"/>
    </location>
</feature>
<feature type="transmembrane region" description="Helical" evidence="11">
    <location>
        <begin position="60"/>
        <end position="78"/>
    </location>
</feature>
<feature type="compositionally biased region" description="Low complexity" evidence="10">
    <location>
        <begin position="421"/>
        <end position="438"/>
    </location>
</feature>
<evidence type="ECO:0000313" key="14">
    <source>
        <dbReference type="Proteomes" id="UP000076798"/>
    </source>
</evidence>
<feature type="domain" description="VTT" evidence="12">
    <location>
        <begin position="119"/>
        <end position="232"/>
    </location>
</feature>
<feature type="region of interest" description="Disordered" evidence="10">
    <location>
        <begin position="327"/>
        <end position="346"/>
    </location>
</feature>
<evidence type="ECO:0000256" key="2">
    <source>
        <dbReference type="ARBA" id="ARBA00004653"/>
    </source>
</evidence>
<feature type="compositionally biased region" description="Polar residues" evidence="10">
    <location>
        <begin position="384"/>
        <end position="394"/>
    </location>
</feature>
<keyword evidence="14" id="KW-1185">Reference proteome</keyword>
<feature type="transmembrane region" description="Helical" evidence="11">
    <location>
        <begin position="461"/>
        <end position="480"/>
    </location>
</feature>
<feature type="transmembrane region" description="Helical" evidence="11">
    <location>
        <begin position="199"/>
        <end position="220"/>
    </location>
</feature>
<keyword evidence="6 11" id="KW-0812">Transmembrane</keyword>
<evidence type="ECO:0000256" key="1">
    <source>
        <dbReference type="ARBA" id="ARBA00002978"/>
    </source>
</evidence>
<gene>
    <name evidence="13" type="ORF">SISSUDRAFT_1032069</name>
</gene>
<feature type="compositionally biased region" description="Polar residues" evidence="10">
    <location>
        <begin position="402"/>
        <end position="420"/>
    </location>
</feature>
<dbReference type="Pfam" id="PF09335">
    <property type="entry name" value="VTT_dom"/>
    <property type="match status" value="1"/>
</dbReference>
<evidence type="ECO:0000256" key="4">
    <source>
        <dbReference type="ARBA" id="ARBA00013533"/>
    </source>
</evidence>
<dbReference type="InterPro" id="IPR051076">
    <property type="entry name" value="Golgi_membrane_TVP38/TMEM64"/>
</dbReference>
<dbReference type="PANTHER" id="PTHR47549:SF2">
    <property type="entry name" value="GOLGI APPARATUS MEMBRANE PROTEIN TVP38"/>
    <property type="match status" value="1"/>
</dbReference>
<evidence type="ECO:0000256" key="7">
    <source>
        <dbReference type="ARBA" id="ARBA00022989"/>
    </source>
</evidence>
<feature type="region of interest" description="Disordered" evidence="10">
    <location>
        <begin position="361"/>
        <end position="460"/>
    </location>
</feature>
<dbReference type="STRING" id="1314776.A0A166F3Q4"/>
<evidence type="ECO:0000256" key="3">
    <source>
        <dbReference type="ARBA" id="ARBA00008640"/>
    </source>
</evidence>
<dbReference type="GO" id="GO:0000139">
    <property type="term" value="C:Golgi membrane"/>
    <property type="evidence" value="ECO:0007669"/>
    <property type="project" value="UniProtKB-SubCell"/>
</dbReference>
<comment type="similarity">
    <text evidence="3">Belongs to the TVP38/TMEM64 family.</text>
</comment>
<feature type="compositionally biased region" description="Polar residues" evidence="10">
    <location>
        <begin position="1"/>
        <end position="15"/>
    </location>
</feature>
<evidence type="ECO:0000256" key="5">
    <source>
        <dbReference type="ARBA" id="ARBA00020673"/>
    </source>
</evidence>
<reference evidence="13 14" key="1">
    <citation type="journal article" date="2016" name="Mol. Biol. Evol.">
        <title>Comparative Genomics of Early-Diverging Mushroom-Forming Fungi Provides Insights into the Origins of Lignocellulose Decay Capabilities.</title>
        <authorList>
            <person name="Nagy L.G."/>
            <person name="Riley R."/>
            <person name="Tritt A."/>
            <person name="Adam C."/>
            <person name="Daum C."/>
            <person name="Floudas D."/>
            <person name="Sun H."/>
            <person name="Yadav J.S."/>
            <person name="Pangilinan J."/>
            <person name="Larsson K.H."/>
            <person name="Matsuura K."/>
            <person name="Barry K."/>
            <person name="Labutti K."/>
            <person name="Kuo R."/>
            <person name="Ohm R.A."/>
            <person name="Bhattacharya S.S."/>
            <person name="Shirouzu T."/>
            <person name="Yoshinaga Y."/>
            <person name="Martin F.M."/>
            <person name="Grigoriev I.V."/>
            <person name="Hibbett D.S."/>
        </authorList>
    </citation>
    <scope>NUCLEOTIDE SEQUENCE [LARGE SCALE GENOMIC DNA]</scope>
    <source>
        <strain evidence="13 14">HHB10207 ss-3</strain>
    </source>
</reference>
<evidence type="ECO:0000313" key="13">
    <source>
        <dbReference type="EMBL" id="KZT40245.1"/>
    </source>
</evidence>
<dbReference type="OrthoDB" id="166803at2759"/>
<comment type="subcellular location">
    <subcellularLocation>
        <location evidence="2">Golgi apparatus membrane</location>
        <topology evidence="2">Multi-pass membrane protein</topology>
    </subcellularLocation>
</comment>
<dbReference type="InterPro" id="IPR032816">
    <property type="entry name" value="VTT_dom"/>
</dbReference>
<evidence type="ECO:0000256" key="8">
    <source>
        <dbReference type="ARBA" id="ARBA00023034"/>
    </source>
</evidence>
<sequence length="484" mass="53009">MEHASSHPSTLTNHEPITLDIPTRSGSPTPSEIEEMNEPFINLNFRRFITLDFISQPKNILIIVIIALTVAGGILIGVKHTQAEALFRPTAVWMKDAPGGWLIPVAILFIISFPPLFGHEVVAILCGDVWGLWIGFALVTLGSTLGEIGNFYAFKYMCSARGDKLERTSWLYACLARTVRDGGFFVALIARLSAIPGHFVTAVFSTAGMNFVIFVIAAVLSSPKQFVAIYIGVVLERSSATGDPPSKESNIVSDVAVVITVLTSIGSGLYMWRKMHAARIMVVRERRARRAMKMKELDALQHEELGAWDGKRARTVHFPLQRGMVGDGLDLRHSSTSTPVLSRKPELETEADADLEMGEVLTQPPPYASTSGHSHVDERLPDTTEPTSGSTSSDVPLALPPSSYQPNRAISALDQTYEMQSRSSPVVTTTPKTSNSSPFASFYNTTLGESRRSSNSRTSRNSLETTSVGYFFFWLASIIIPPFL</sequence>
<proteinExistence type="inferred from homology"/>
<evidence type="ECO:0000259" key="12">
    <source>
        <dbReference type="Pfam" id="PF09335"/>
    </source>
</evidence>
<feature type="transmembrane region" description="Helical" evidence="11">
    <location>
        <begin position="251"/>
        <end position="272"/>
    </location>
</feature>
<keyword evidence="8" id="KW-0333">Golgi apparatus</keyword>
<dbReference type="Proteomes" id="UP000076798">
    <property type="component" value="Unassembled WGS sequence"/>
</dbReference>
<name>A0A166F3Q4_9AGAM</name>
<organism evidence="13 14">
    <name type="scientific">Sistotremastrum suecicum HHB10207 ss-3</name>
    <dbReference type="NCBI Taxonomy" id="1314776"/>
    <lineage>
        <taxon>Eukaryota</taxon>
        <taxon>Fungi</taxon>
        <taxon>Dikarya</taxon>
        <taxon>Basidiomycota</taxon>
        <taxon>Agaricomycotina</taxon>
        <taxon>Agaricomycetes</taxon>
        <taxon>Sistotremastrales</taxon>
        <taxon>Sistotremastraceae</taxon>
        <taxon>Sistotremastrum</taxon>
    </lineage>
</organism>
<dbReference type="EMBL" id="KV428035">
    <property type="protein sequence ID" value="KZT40245.1"/>
    <property type="molecule type" value="Genomic_DNA"/>
</dbReference>
<evidence type="ECO:0000256" key="9">
    <source>
        <dbReference type="ARBA" id="ARBA00023136"/>
    </source>
</evidence>
<keyword evidence="7 11" id="KW-1133">Transmembrane helix</keyword>
<feature type="region of interest" description="Disordered" evidence="10">
    <location>
        <begin position="1"/>
        <end position="32"/>
    </location>
</feature>
<accession>A0A166F3Q4</accession>
<dbReference type="PANTHER" id="PTHR47549">
    <property type="entry name" value="GOLGI APPARATUS MEMBRANE PROTEIN TVP38-RELATED"/>
    <property type="match status" value="1"/>
</dbReference>
<evidence type="ECO:0000256" key="10">
    <source>
        <dbReference type="SAM" id="MobiDB-lite"/>
    </source>
</evidence>
<protein>
    <recommendedName>
        <fullName evidence="4">Golgi apparatus membrane protein TVP38</fullName>
    </recommendedName>
    <alternativeName>
        <fullName evidence="5">Golgi apparatus membrane protein tvp38</fullName>
    </alternativeName>
</protein>
<keyword evidence="9 11" id="KW-0472">Membrane</keyword>
<comment type="function">
    <text evidence="1">Golgi membrane protein involved in vesicular trafficking and spindle migration.</text>
</comment>